<evidence type="ECO:0000256" key="1">
    <source>
        <dbReference type="ARBA" id="ARBA00001947"/>
    </source>
</evidence>
<comment type="similarity">
    <text evidence="2">Belongs to the peptidase M14 family.</text>
</comment>
<accession>A0A1Z5K1P0</accession>
<feature type="compositionally biased region" description="Polar residues" evidence="3">
    <location>
        <begin position="634"/>
        <end position="650"/>
    </location>
</feature>
<evidence type="ECO:0000256" key="5">
    <source>
        <dbReference type="SAM" id="SignalP"/>
    </source>
</evidence>
<feature type="chain" id="PRO_5012532111" description="Peptidase M14 domain-containing protein" evidence="5">
    <location>
        <begin position="27"/>
        <end position="722"/>
    </location>
</feature>
<organism evidence="7 8">
    <name type="scientific">Fistulifera solaris</name>
    <name type="common">Oleaginous diatom</name>
    <dbReference type="NCBI Taxonomy" id="1519565"/>
    <lineage>
        <taxon>Eukaryota</taxon>
        <taxon>Sar</taxon>
        <taxon>Stramenopiles</taxon>
        <taxon>Ochrophyta</taxon>
        <taxon>Bacillariophyta</taxon>
        <taxon>Bacillariophyceae</taxon>
        <taxon>Bacillariophycidae</taxon>
        <taxon>Naviculales</taxon>
        <taxon>Naviculaceae</taxon>
        <taxon>Fistulifera</taxon>
    </lineage>
</organism>
<feature type="signal peptide" evidence="5">
    <location>
        <begin position="1"/>
        <end position="26"/>
    </location>
</feature>
<dbReference type="GO" id="GO:0004181">
    <property type="term" value="F:metallocarboxypeptidase activity"/>
    <property type="evidence" value="ECO:0007669"/>
    <property type="project" value="InterPro"/>
</dbReference>
<comment type="caution">
    <text evidence="7">The sequence shown here is derived from an EMBL/GenBank/DDBJ whole genome shotgun (WGS) entry which is preliminary data.</text>
</comment>
<dbReference type="Gene3D" id="3.40.630.10">
    <property type="entry name" value="Zn peptidases"/>
    <property type="match status" value="1"/>
</dbReference>
<evidence type="ECO:0000256" key="3">
    <source>
        <dbReference type="SAM" id="MobiDB-lite"/>
    </source>
</evidence>
<evidence type="ECO:0000313" key="8">
    <source>
        <dbReference type="Proteomes" id="UP000198406"/>
    </source>
</evidence>
<comment type="cofactor">
    <cofactor evidence="1">
        <name>Zn(2+)</name>
        <dbReference type="ChEBI" id="CHEBI:29105"/>
    </cofactor>
</comment>
<dbReference type="EMBL" id="BDSP01000141">
    <property type="protein sequence ID" value="GAX20072.1"/>
    <property type="molecule type" value="Genomic_DNA"/>
</dbReference>
<gene>
    <name evidence="7" type="ORF">FisN_1Lh444</name>
</gene>
<dbReference type="Proteomes" id="UP000198406">
    <property type="component" value="Unassembled WGS sequence"/>
</dbReference>
<evidence type="ECO:0000256" key="2">
    <source>
        <dbReference type="ARBA" id="ARBA00005988"/>
    </source>
</evidence>
<dbReference type="CDD" id="cd00596">
    <property type="entry name" value="Peptidase_M14_like"/>
    <property type="match status" value="1"/>
</dbReference>
<evidence type="ECO:0000259" key="6">
    <source>
        <dbReference type="SMART" id="SM00631"/>
    </source>
</evidence>
<dbReference type="PANTHER" id="PTHR11705:SF138">
    <property type="entry name" value="PEPTIDASE M14 CARBOXYPEPTIDASE A DOMAIN-CONTAINING PROTEIN"/>
    <property type="match status" value="1"/>
</dbReference>
<dbReference type="InterPro" id="IPR000834">
    <property type="entry name" value="Peptidase_M14"/>
</dbReference>
<keyword evidence="4" id="KW-0812">Transmembrane</keyword>
<dbReference type="PANTHER" id="PTHR11705">
    <property type="entry name" value="PROTEASE FAMILY M14 CARBOXYPEPTIDASE A,B"/>
    <property type="match status" value="1"/>
</dbReference>
<keyword evidence="4" id="KW-0472">Membrane</keyword>
<keyword evidence="5" id="KW-0732">Signal</keyword>
<dbReference type="OrthoDB" id="10249045at2759"/>
<dbReference type="GO" id="GO:0008270">
    <property type="term" value="F:zinc ion binding"/>
    <property type="evidence" value="ECO:0007669"/>
    <property type="project" value="InterPro"/>
</dbReference>
<reference evidence="7 8" key="1">
    <citation type="journal article" date="2015" name="Plant Cell">
        <title>Oil accumulation by the oleaginous diatom Fistulifera solaris as revealed by the genome and transcriptome.</title>
        <authorList>
            <person name="Tanaka T."/>
            <person name="Maeda Y."/>
            <person name="Veluchamy A."/>
            <person name="Tanaka M."/>
            <person name="Abida H."/>
            <person name="Marechal E."/>
            <person name="Bowler C."/>
            <person name="Muto M."/>
            <person name="Sunaga Y."/>
            <person name="Tanaka M."/>
            <person name="Yoshino T."/>
            <person name="Taniguchi T."/>
            <person name="Fukuda Y."/>
            <person name="Nemoto M."/>
            <person name="Matsumoto M."/>
            <person name="Wong P.S."/>
            <person name="Aburatani S."/>
            <person name="Fujibuchi W."/>
        </authorList>
    </citation>
    <scope>NUCLEOTIDE SEQUENCE [LARGE SCALE GENOMIC DNA]</scope>
    <source>
        <strain evidence="7 8">JPCC DA0580</strain>
    </source>
</reference>
<proteinExistence type="inferred from homology"/>
<dbReference type="SUPFAM" id="SSF53187">
    <property type="entry name" value="Zn-dependent exopeptidases"/>
    <property type="match status" value="1"/>
</dbReference>
<feature type="domain" description="Peptidase M14" evidence="6">
    <location>
        <begin position="53"/>
        <end position="359"/>
    </location>
</feature>
<dbReference type="GO" id="GO:0006508">
    <property type="term" value="P:proteolysis"/>
    <property type="evidence" value="ECO:0007669"/>
    <property type="project" value="InterPro"/>
</dbReference>
<dbReference type="Pfam" id="PF00246">
    <property type="entry name" value="Peptidase_M14"/>
    <property type="match status" value="1"/>
</dbReference>
<name>A0A1Z5K1P0_FISSO</name>
<dbReference type="GO" id="GO:0005615">
    <property type="term" value="C:extracellular space"/>
    <property type="evidence" value="ECO:0007669"/>
    <property type="project" value="TreeGrafter"/>
</dbReference>
<keyword evidence="8" id="KW-1185">Reference proteome</keyword>
<feature type="transmembrane region" description="Helical" evidence="4">
    <location>
        <begin position="663"/>
        <end position="684"/>
    </location>
</feature>
<dbReference type="SMART" id="SM00631">
    <property type="entry name" value="Zn_pept"/>
    <property type="match status" value="1"/>
</dbReference>
<feature type="region of interest" description="Disordered" evidence="3">
    <location>
        <begin position="631"/>
        <end position="655"/>
    </location>
</feature>
<dbReference type="InParanoid" id="A0A1Z5K1P0"/>
<protein>
    <recommendedName>
        <fullName evidence="6">Peptidase M14 domain-containing protein</fullName>
    </recommendedName>
</protein>
<keyword evidence="4" id="KW-1133">Transmembrane helix</keyword>
<evidence type="ECO:0000313" key="7">
    <source>
        <dbReference type="EMBL" id="GAX20072.1"/>
    </source>
</evidence>
<dbReference type="AlphaFoldDB" id="A0A1Z5K1P0"/>
<sequence>MILFIGISKWVWCLFLVQCWSQHVRSSPFGKRRYPSVRYRWIKEVTTIQEYELWDSHQIKEELERWASHYPQFVRLTTSQDAYGLPTAGRAEDCPFDEGDGCKNYILTVQDFEAYPEGSEASRHLPEVLWSGELHGDERVGPTAVLEATSLLLSAAACEALPRRNLMPDGDDEEIQKAWEREQQLADTCRTELRQFGIEDQHRKWLARLLSTRRLVVVPTANALGYYRSQRTENGVDANRDFPFDLTDPKQCMTTIAGRTLNEVFREHLFQLSLTFHGGTEVVSYEWGAPSYEGFASPDDIAQSAIGGAYSRFAGGWSTTKPYIYGNMNELVYPVRGGMEDWAYAGSWDPDRVIACEPDSFGGYPKEKTIYNNSTLRVFNMLIETSHKKIPHKSTLGTSMDVMRSDTEANGHVSRNIRLALLSLELVQPYLSVSSINGYSFTDDIVPQYPQEDLYSCKVTKALNVSSALTELTIQWTVGGALHIDDTQLWYGKWDDALMNELSCWSQPSAEMLKDVLTKASPIGTTSSKGGFASGSPVGGAGATFSALIDTSSFEVGDEIIVIALAEVDKGWKDQPKNTKPQVPPQSHIVNARTNPEWYHEVDGSVIQGRIQWFSTPATLHVVSSSSSESVVETQSRYKPSNVSPTSSSAETHERKGEAFVKITTLLTVLAFFGAILLMGQIILKRRFRIAKRNRVLQYVDGESVELPGISQKNGYADQEIL</sequence>
<evidence type="ECO:0000256" key="4">
    <source>
        <dbReference type="SAM" id="Phobius"/>
    </source>
</evidence>